<protein>
    <submittedName>
        <fullName evidence="1">Uncharacterized protein</fullName>
    </submittedName>
</protein>
<comment type="caution">
    <text evidence="1">The sequence shown here is derived from an EMBL/GenBank/DDBJ whole genome shotgun (WGS) entry which is preliminary data.</text>
</comment>
<reference evidence="1" key="1">
    <citation type="submission" date="2020-08" db="EMBL/GenBank/DDBJ databases">
        <title>Multicomponent nature underlies the extraordinary mechanical properties of spider dragline silk.</title>
        <authorList>
            <person name="Kono N."/>
            <person name="Nakamura H."/>
            <person name="Mori M."/>
            <person name="Yoshida Y."/>
            <person name="Ohtoshi R."/>
            <person name="Malay A.D."/>
            <person name="Moran D.A.P."/>
            <person name="Tomita M."/>
            <person name="Numata K."/>
            <person name="Arakawa K."/>
        </authorList>
    </citation>
    <scope>NUCLEOTIDE SEQUENCE</scope>
</reference>
<dbReference type="AlphaFoldDB" id="A0A8X6VB10"/>
<organism evidence="1 2">
    <name type="scientific">Trichonephila clavipes</name>
    <name type="common">Golden silk orbweaver</name>
    <name type="synonym">Nephila clavipes</name>
    <dbReference type="NCBI Taxonomy" id="2585209"/>
    <lineage>
        <taxon>Eukaryota</taxon>
        <taxon>Metazoa</taxon>
        <taxon>Ecdysozoa</taxon>
        <taxon>Arthropoda</taxon>
        <taxon>Chelicerata</taxon>
        <taxon>Arachnida</taxon>
        <taxon>Araneae</taxon>
        <taxon>Araneomorphae</taxon>
        <taxon>Entelegynae</taxon>
        <taxon>Araneoidea</taxon>
        <taxon>Nephilidae</taxon>
        <taxon>Trichonephila</taxon>
    </lineage>
</organism>
<gene>
    <name evidence="1" type="ORF">TNCV_4231161</name>
</gene>
<evidence type="ECO:0000313" key="1">
    <source>
        <dbReference type="EMBL" id="GFY11647.1"/>
    </source>
</evidence>
<sequence length="109" mass="11947">METATGTSLTYQELYSNGRSKLNSILRSPPAHPTCTQEHPLTLCWKLNVTVTSLARLTSSHLKCVFNDSDHPTCQKCSDRPGSPDHILRCIGLSKGDLISIPLLAGWRG</sequence>
<name>A0A8X6VB10_TRICX</name>
<evidence type="ECO:0000313" key="2">
    <source>
        <dbReference type="Proteomes" id="UP000887159"/>
    </source>
</evidence>
<keyword evidence="2" id="KW-1185">Reference proteome</keyword>
<dbReference type="Proteomes" id="UP000887159">
    <property type="component" value="Unassembled WGS sequence"/>
</dbReference>
<proteinExistence type="predicted"/>
<accession>A0A8X6VB10</accession>
<dbReference type="EMBL" id="BMAU01021306">
    <property type="protein sequence ID" value="GFY11647.1"/>
    <property type="molecule type" value="Genomic_DNA"/>
</dbReference>